<accession>A0A9W9C9S0</accession>
<keyword evidence="2" id="KW-1185">Reference proteome</keyword>
<evidence type="ECO:0008006" key="3">
    <source>
        <dbReference type="Google" id="ProtNLM"/>
    </source>
</evidence>
<protein>
    <recommendedName>
        <fullName evidence="3">TPR-like protein</fullName>
    </recommendedName>
</protein>
<proteinExistence type="predicted"/>
<dbReference type="PANTHER" id="PTHR10039:SF15">
    <property type="entry name" value="NACHT DOMAIN-CONTAINING PROTEIN"/>
    <property type="match status" value="1"/>
</dbReference>
<dbReference type="GeneID" id="80911267"/>
<dbReference type="SUPFAM" id="SSF48452">
    <property type="entry name" value="TPR-like"/>
    <property type="match status" value="1"/>
</dbReference>
<name>A0A9W9C9S0_9PLEO</name>
<sequence length="761" mass="85941">MQTKAQGHRAWTGLMFDVLKMQSTEQEIRDCLDKAPSDIEDMIREVLKMHSSTLNSREAEEFNTILAWVSFAARPLTLAELDAVLRRSSPSGGPVLSLEAKLREKFGSLFTLTRDDGLSTGMLQSRTKRSNEESAYDSKYETTSVGFAHSSIMEYFLKGEGKFAARKTCPKIGVVYAEAQLYILKTCLEVFLTPGQGDKKKLANTLKNYSRDHWYGHLECSIWQNFDATDQIELLSMLYSFLNKPDALRGWCEGTPWTFYTETAVAILWTCMKKWYDSSDLDAGLLDWVETCGSGKAELVFLPAAKVYAEQGLHKDSVGDDWLAQPAITAVAQIRALIEEDDTLDTLPDPPPLETLLKAVRWSGLEENAVWNRKLAVCLRNFQYVEESIPYFERALQLDEACVRARSGLATIYRNQGYFTKDIELESANATYLVRQIKCSNGDNDALNKHLGYSYSLIAYSYGKLNDDAAALRYWRLAAELKAIVQYGIRTYLRLLCASPKENRWKDVIWFSKLMEQAKDDVEDHSRLTTCILENAYPDDNPNGVIRALGRAAVEEGCLEWLVNVYNTAIWHSKDHGTVVYLKMSIVDLHLKFTKDLTRAELLIEEVMEVACLDEEGRIEQLEKCKRRLGQHFCRICVRKAVAAGLDSAEARKYINRLAKLCRSGLEPREQRSKCVYGERSALYLALLQRRSGNIAEAGITVRGWLVETCDLALQPRSSTLGLMGLGRVLIAMGLYDEAISILRVVHSRGKGKMLQSASYA</sequence>
<comment type="caution">
    <text evidence="1">The sequence shown here is derived from an EMBL/GenBank/DDBJ whole genome shotgun (WGS) entry which is preliminary data.</text>
</comment>
<dbReference type="AlphaFoldDB" id="A0A9W9C9S0"/>
<dbReference type="Proteomes" id="UP001140513">
    <property type="component" value="Unassembled WGS sequence"/>
</dbReference>
<dbReference type="InterPro" id="IPR011990">
    <property type="entry name" value="TPR-like_helical_dom_sf"/>
</dbReference>
<evidence type="ECO:0000313" key="1">
    <source>
        <dbReference type="EMBL" id="KAJ4352389.1"/>
    </source>
</evidence>
<dbReference type="PANTHER" id="PTHR10039">
    <property type="entry name" value="AMELOGENIN"/>
    <property type="match status" value="1"/>
</dbReference>
<organism evidence="1 2">
    <name type="scientific">Didymosphaeria variabile</name>
    <dbReference type="NCBI Taxonomy" id="1932322"/>
    <lineage>
        <taxon>Eukaryota</taxon>
        <taxon>Fungi</taxon>
        <taxon>Dikarya</taxon>
        <taxon>Ascomycota</taxon>
        <taxon>Pezizomycotina</taxon>
        <taxon>Dothideomycetes</taxon>
        <taxon>Pleosporomycetidae</taxon>
        <taxon>Pleosporales</taxon>
        <taxon>Massarineae</taxon>
        <taxon>Didymosphaeriaceae</taxon>
        <taxon>Didymosphaeria</taxon>
    </lineage>
</organism>
<evidence type="ECO:0000313" key="2">
    <source>
        <dbReference type="Proteomes" id="UP001140513"/>
    </source>
</evidence>
<dbReference type="EMBL" id="JAPEUX010000005">
    <property type="protein sequence ID" value="KAJ4352389.1"/>
    <property type="molecule type" value="Genomic_DNA"/>
</dbReference>
<dbReference type="OrthoDB" id="448455at2759"/>
<dbReference type="RefSeq" id="XP_056070745.1">
    <property type="nucleotide sequence ID" value="XM_056216498.1"/>
</dbReference>
<dbReference type="Gene3D" id="1.25.40.10">
    <property type="entry name" value="Tetratricopeptide repeat domain"/>
    <property type="match status" value="1"/>
</dbReference>
<reference evidence="1" key="1">
    <citation type="submission" date="2022-10" db="EMBL/GenBank/DDBJ databases">
        <title>Tapping the CABI collections for fungal endophytes: first genome assemblies for Collariella, Neodidymelliopsis, Ascochyta clinopodiicola, Didymella pomorum, Didymosphaeria variabile, Neocosmospora piperis and Neocucurbitaria cava.</title>
        <authorList>
            <person name="Hill R."/>
        </authorList>
    </citation>
    <scope>NUCLEOTIDE SEQUENCE</scope>
    <source>
        <strain evidence="1">IMI 356815</strain>
    </source>
</reference>
<gene>
    <name evidence="1" type="ORF">N0V89_007737</name>
</gene>